<keyword evidence="3" id="KW-0067">ATP-binding</keyword>
<reference evidence="5 6" key="1">
    <citation type="submission" date="2019-02" db="EMBL/GenBank/DDBJ databases">
        <title>Draft genome sequence of Amycolatopsis sp. 8-3EHSu isolated from roots of Suaeda maritima.</title>
        <authorList>
            <person name="Duangmal K."/>
            <person name="Chantavorakit T."/>
        </authorList>
    </citation>
    <scope>NUCLEOTIDE SEQUENCE [LARGE SCALE GENOMIC DNA]</scope>
    <source>
        <strain evidence="5 6">8-3EHSu</strain>
    </source>
</reference>
<dbReference type="InterPro" id="IPR014729">
    <property type="entry name" value="Rossmann-like_a/b/a_fold"/>
</dbReference>
<dbReference type="Gene3D" id="3.40.50.620">
    <property type="entry name" value="HUPs"/>
    <property type="match status" value="2"/>
</dbReference>
<evidence type="ECO:0000256" key="2">
    <source>
        <dbReference type="ARBA" id="ARBA00022741"/>
    </source>
</evidence>
<name>A0A4Q7JFD9_9PSEU</name>
<dbReference type="PRINTS" id="PR01438">
    <property type="entry name" value="UNVRSLSTRESS"/>
</dbReference>
<evidence type="ECO:0000256" key="3">
    <source>
        <dbReference type="ARBA" id="ARBA00022840"/>
    </source>
</evidence>
<dbReference type="PANTHER" id="PTHR46268">
    <property type="entry name" value="STRESS RESPONSE PROTEIN NHAX"/>
    <property type="match status" value="1"/>
</dbReference>
<comment type="caution">
    <text evidence="5">The sequence shown here is derived from an EMBL/GenBank/DDBJ whole genome shotgun (WGS) entry which is preliminary data.</text>
</comment>
<evidence type="ECO:0000313" key="5">
    <source>
        <dbReference type="EMBL" id="RZQ65902.1"/>
    </source>
</evidence>
<dbReference type="Pfam" id="PF00582">
    <property type="entry name" value="Usp"/>
    <property type="match status" value="2"/>
</dbReference>
<protein>
    <submittedName>
        <fullName evidence="5">Universal stress protein</fullName>
    </submittedName>
</protein>
<gene>
    <name evidence="5" type="ORF">EWH70_02175</name>
</gene>
<dbReference type="OrthoDB" id="3404132at2"/>
<keyword evidence="6" id="KW-1185">Reference proteome</keyword>
<evidence type="ECO:0000256" key="1">
    <source>
        <dbReference type="ARBA" id="ARBA00008791"/>
    </source>
</evidence>
<organism evidence="5 6">
    <name type="scientific">Amycolatopsis suaedae</name>
    <dbReference type="NCBI Taxonomy" id="2510978"/>
    <lineage>
        <taxon>Bacteria</taxon>
        <taxon>Bacillati</taxon>
        <taxon>Actinomycetota</taxon>
        <taxon>Actinomycetes</taxon>
        <taxon>Pseudonocardiales</taxon>
        <taxon>Pseudonocardiaceae</taxon>
        <taxon>Amycolatopsis</taxon>
    </lineage>
</organism>
<keyword evidence="2" id="KW-0547">Nucleotide-binding</keyword>
<sequence>MNSTENRPAVVVGVDGSEQALHAVRWAACEAVRRAVPLRLFHACYVPPATYVPVALPRSYADAVAEQGRALLARAEEVAVEAAPGVETRRELRSGVAAGLLVHESKEAALIVLGSRGLGGFTGLLVGSVAVEVARHGHCPVVVVRGKKVEDVPPTTGPVVVGVDGSPVSDAAVGYAFEAASARGVPLIAVHVWNDVTLDQGWALMPISIDYEQIAAEQARLLRENLAGWREKFPGVEVVERVDRDRPARALLRHAAGAQLLVVGSHGMGGFAGMVLGSVSQAALHHSPCPVAVIRPEPAT</sequence>
<proteinExistence type="inferred from homology"/>
<comment type="similarity">
    <text evidence="1">Belongs to the universal stress protein A family.</text>
</comment>
<dbReference type="InterPro" id="IPR006016">
    <property type="entry name" value="UspA"/>
</dbReference>
<dbReference type="AlphaFoldDB" id="A0A4Q7JFD9"/>
<feature type="domain" description="UspA" evidence="4">
    <location>
        <begin position="158"/>
        <end position="295"/>
    </location>
</feature>
<feature type="domain" description="UspA" evidence="4">
    <location>
        <begin position="10"/>
        <end position="145"/>
    </location>
</feature>
<dbReference type="InterPro" id="IPR006015">
    <property type="entry name" value="Universal_stress_UspA"/>
</dbReference>
<dbReference type="Proteomes" id="UP000292003">
    <property type="component" value="Unassembled WGS sequence"/>
</dbReference>
<evidence type="ECO:0000313" key="6">
    <source>
        <dbReference type="Proteomes" id="UP000292003"/>
    </source>
</evidence>
<dbReference type="EMBL" id="SFCC01000001">
    <property type="protein sequence ID" value="RZQ65902.1"/>
    <property type="molecule type" value="Genomic_DNA"/>
</dbReference>
<evidence type="ECO:0000259" key="4">
    <source>
        <dbReference type="Pfam" id="PF00582"/>
    </source>
</evidence>
<dbReference type="GO" id="GO:0005524">
    <property type="term" value="F:ATP binding"/>
    <property type="evidence" value="ECO:0007669"/>
    <property type="project" value="UniProtKB-KW"/>
</dbReference>
<dbReference type="PANTHER" id="PTHR46268:SF27">
    <property type="entry name" value="UNIVERSAL STRESS PROTEIN RV2623"/>
    <property type="match status" value="1"/>
</dbReference>
<accession>A0A4Q7JFD9</accession>
<dbReference type="SUPFAM" id="SSF52402">
    <property type="entry name" value="Adenine nucleotide alpha hydrolases-like"/>
    <property type="match status" value="2"/>
</dbReference>
<dbReference type="RefSeq" id="WP_130473471.1">
    <property type="nucleotide sequence ID" value="NZ_SFCC01000001.1"/>
</dbReference>